<dbReference type="Gene3D" id="3.30.160.60">
    <property type="entry name" value="Classic Zinc Finger"/>
    <property type="match status" value="1"/>
</dbReference>
<protein>
    <recommendedName>
        <fullName evidence="6">C3H1-type domain-containing protein</fullName>
    </recommendedName>
</protein>
<dbReference type="InterPro" id="IPR036236">
    <property type="entry name" value="Znf_C2H2_sf"/>
</dbReference>
<dbReference type="AlphaFoldDB" id="A0ABD3V8Z0"/>
<dbReference type="PANTHER" id="PTHR16465:SF0">
    <property type="entry name" value="ZINC FINGER MATRIN-TYPE PROTEIN 5"/>
    <property type="match status" value="1"/>
</dbReference>
<dbReference type="Proteomes" id="UP001634394">
    <property type="component" value="Unassembled WGS sequence"/>
</dbReference>
<dbReference type="PANTHER" id="PTHR16465">
    <property type="entry name" value="NUCLEASE-RELATED"/>
    <property type="match status" value="1"/>
</dbReference>
<evidence type="ECO:0000256" key="5">
    <source>
        <dbReference type="SAM" id="Coils"/>
    </source>
</evidence>
<feature type="coiled-coil region" evidence="5">
    <location>
        <begin position="58"/>
        <end position="85"/>
    </location>
</feature>
<reference evidence="7 8" key="1">
    <citation type="submission" date="2024-11" db="EMBL/GenBank/DDBJ databases">
        <title>Chromosome-level genome assembly of the freshwater bivalve Anodonta woodiana.</title>
        <authorList>
            <person name="Chen X."/>
        </authorList>
    </citation>
    <scope>NUCLEOTIDE SEQUENCE [LARGE SCALE GENOMIC DNA]</scope>
    <source>
        <strain evidence="7">MN2024</strain>
        <tissue evidence="7">Gills</tissue>
    </source>
</reference>
<dbReference type="EMBL" id="JBJQND010000013">
    <property type="protein sequence ID" value="KAL3858054.1"/>
    <property type="molecule type" value="Genomic_DNA"/>
</dbReference>
<dbReference type="InterPro" id="IPR000571">
    <property type="entry name" value="Znf_CCCH"/>
</dbReference>
<dbReference type="SUPFAM" id="SSF57667">
    <property type="entry name" value="beta-beta-alpha zinc fingers"/>
    <property type="match status" value="1"/>
</dbReference>
<evidence type="ECO:0000256" key="2">
    <source>
        <dbReference type="ARBA" id="ARBA00022771"/>
    </source>
</evidence>
<dbReference type="PROSITE" id="PS50103">
    <property type="entry name" value="ZF_C3H1"/>
    <property type="match status" value="1"/>
</dbReference>
<keyword evidence="3 4" id="KW-0862">Zinc</keyword>
<dbReference type="GO" id="GO:0008270">
    <property type="term" value="F:zinc ion binding"/>
    <property type="evidence" value="ECO:0007669"/>
    <property type="project" value="UniProtKB-KW"/>
</dbReference>
<dbReference type="Pfam" id="PF06220">
    <property type="entry name" value="zf-U1"/>
    <property type="match status" value="1"/>
</dbReference>
<proteinExistence type="predicted"/>
<feature type="domain" description="C3H1-type" evidence="6">
    <location>
        <begin position="37"/>
        <end position="58"/>
    </location>
</feature>
<evidence type="ECO:0000256" key="1">
    <source>
        <dbReference type="ARBA" id="ARBA00022723"/>
    </source>
</evidence>
<dbReference type="SMART" id="SM00451">
    <property type="entry name" value="ZnF_U1"/>
    <property type="match status" value="1"/>
</dbReference>
<keyword evidence="2 4" id="KW-0863">Zinc-finger</keyword>
<evidence type="ECO:0000256" key="4">
    <source>
        <dbReference type="PROSITE-ProRule" id="PRU00723"/>
    </source>
</evidence>
<keyword evidence="8" id="KW-1185">Reference proteome</keyword>
<organism evidence="7 8">
    <name type="scientific">Sinanodonta woodiana</name>
    <name type="common">Chinese pond mussel</name>
    <name type="synonym">Anodonta woodiana</name>
    <dbReference type="NCBI Taxonomy" id="1069815"/>
    <lineage>
        <taxon>Eukaryota</taxon>
        <taxon>Metazoa</taxon>
        <taxon>Spiralia</taxon>
        <taxon>Lophotrochozoa</taxon>
        <taxon>Mollusca</taxon>
        <taxon>Bivalvia</taxon>
        <taxon>Autobranchia</taxon>
        <taxon>Heteroconchia</taxon>
        <taxon>Palaeoheterodonta</taxon>
        <taxon>Unionida</taxon>
        <taxon>Unionoidea</taxon>
        <taxon>Unionidae</taxon>
        <taxon>Unioninae</taxon>
        <taxon>Sinanodonta</taxon>
    </lineage>
</organism>
<name>A0ABD3V8Z0_SINWO</name>
<dbReference type="InterPro" id="IPR013085">
    <property type="entry name" value="U1-CZ_Znf_C2H2"/>
</dbReference>
<keyword evidence="5" id="KW-0175">Coiled coil</keyword>
<sequence>MGKRYYCDYCDKSFADNPVNRKNHLRGVIHNKMRKLHYDSFRGSCDYGEGCRFSHMTEEKRQELLKKIQNENEVAERKTQEDTEQKQLTLHDWLAKKCKTVSSVKEEEVPQFSLPETLRNIPNIPPSLLPPKFENFQNTEPVDWG</sequence>
<keyword evidence="1 4" id="KW-0479">Metal-binding</keyword>
<gene>
    <name evidence="7" type="ORF">ACJMK2_012670</name>
</gene>
<feature type="zinc finger region" description="C3H1-type" evidence="4">
    <location>
        <begin position="37"/>
        <end position="58"/>
    </location>
</feature>
<evidence type="ECO:0000256" key="3">
    <source>
        <dbReference type="ARBA" id="ARBA00022833"/>
    </source>
</evidence>
<evidence type="ECO:0000313" key="7">
    <source>
        <dbReference type="EMBL" id="KAL3858054.1"/>
    </source>
</evidence>
<evidence type="ECO:0000313" key="8">
    <source>
        <dbReference type="Proteomes" id="UP001634394"/>
    </source>
</evidence>
<evidence type="ECO:0000259" key="6">
    <source>
        <dbReference type="PROSITE" id="PS50103"/>
    </source>
</evidence>
<accession>A0ABD3V8Z0</accession>
<comment type="caution">
    <text evidence="7">The sequence shown here is derived from an EMBL/GenBank/DDBJ whole genome shotgun (WGS) entry which is preliminary data.</text>
</comment>
<dbReference type="InterPro" id="IPR003604">
    <property type="entry name" value="Matrin/U1-like-C_Znf_C2H2"/>
</dbReference>